<name>A0A0V1KIP4_9BILA</name>
<dbReference type="Proteomes" id="UP000054721">
    <property type="component" value="Unassembled WGS sequence"/>
</dbReference>
<gene>
    <name evidence="1" type="ORF">T02_16434</name>
</gene>
<evidence type="ECO:0000313" key="1">
    <source>
        <dbReference type="EMBL" id="KRZ47130.1"/>
    </source>
</evidence>
<evidence type="ECO:0000313" key="2">
    <source>
        <dbReference type="Proteomes" id="UP000054721"/>
    </source>
</evidence>
<dbReference type="AlphaFoldDB" id="A0A0V1KIP4"/>
<organism evidence="1 2">
    <name type="scientific">Trichinella nativa</name>
    <dbReference type="NCBI Taxonomy" id="6335"/>
    <lineage>
        <taxon>Eukaryota</taxon>
        <taxon>Metazoa</taxon>
        <taxon>Ecdysozoa</taxon>
        <taxon>Nematoda</taxon>
        <taxon>Enoplea</taxon>
        <taxon>Dorylaimia</taxon>
        <taxon>Trichinellida</taxon>
        <taxon>Trichinellidae</taxon>
        <taxon>Trichinella</taxon>
    </lineage>
</organism>
<protein>
    <submittedName>
        <fullName evidence="1">Uncharacterized protein</fullName>
    </submittedName>
</protein>
<comment type="caution">
    <text evidence="1">The sequence shown here is derived from an EMBL/GenBank/DDBJ whole genome shotgun (WGS) entry which is preliminary data.</text>
</comment>
<sequence length="30" mass="3656">MPFLRLFYLHPLNLIILENTTLKAHLHKRL</sequence>
<proteinExistence type="predicted"/>
<reference evidence="1 2" key="1">
    <citation type="submission" date="2015-05" db="EMBL/GenBank/DDBJ databases">
        <title>Evolution of Trichinella species and genotypes.</title>
        <authorList>
            <person name="Korhonen P.K."/>
            <person name="Edoardo P."/>
            <person name="Giuseppe L.R."/>
            <person name="Gasser R.B."/>
        </authorList>
    </citation>
    <scope>NUCLEOTIDE SEQUENCE [LARGE SCALE GENOMIC DNA]</scope>
    <source>
        <strain evidence="1">ISS10</strain>
    </source>
</reference>
<dbReference type="EMBL" id="JYDW01001328">
    <property type="protein sequence ID" value="KRZ47130.1"/>
    <property type="molecule type" value="Genomic_DNA"/>
</dbReference>
<keyword evidence="2" id="KW-1185">Reference proteome</keyword>
<accession>A0A0V1KIP4</accession>